<feature type="compositionally biased region" description="Polar residues" evidence="1">
    <location>
        <begin position="70"/>
        <end position="94"/>
    </location>
</feature>
<dbReference type="Gene3D" id="3.10.350.10">
    <property type="entry name" value="LysM domain"/>
    <property type="match status" value="1"/>
</dbReference>
<keyword evidence="2" id="KW-0472">Membrane</keyword>
<dbReference type="Proteomes" id="UP001597173">
    <property type="component" value="Unassembled WGS sequence"/>
</dbReference>
<name>A0ABW3YZN7_MYCRA</name>
<dbReference type="InterPro" id="IPR036779">
    <property type="entry name" value="LysM_dom_sf"/>
</dbReference>
<comment type="caution">
    <text evidence="4">The sequence shown here is derived from an EMBL/GenBank/DDBJ whole genome shotgun (WGS) entry which is preliminary data.</text>
</comment>
<reference evidence="5" key="1">
    <citation type="journal article" date="2019" name="Int. J. Syst. Evol. Microbiol.">
        <title>The Global Catalogue of Microorganisms (GCM) 10K type strain sequencing project: providing services to taxonomists for standard genome sequencing and annotation.</title>
        <authorList>
            <consortium name="The Broad Institute Genomics Platform"/>
            <consortium name="The Broad Institute Genome Sequencing Center for Infectious Disease"/>
            <person name="Wu L."/>
            <person name="Ma J."/>
        </authorList>
    </citation>
    <scope>NUCLEOTIDE SEQUENCE [LARGE SCALE GENOMIC DNA]</scope>
    <source>
        <strain evidence="5">CCUG 55609</strain>
    </source>
</reference>
<evidence type="ECO:0000313" key="5">
    <source>
        <dbReference type="Proteomes" id="UP001597173"/>
    </source>
</evidence>
<dbReference type="EMBL" id="JBHTNF010000011">
    <property type="protein sequence ID" value="MFD1329434.1"/>
    <property type="molecule type" value="Genomic_DNA"/>
</dbReference>
<keyword evidence="2" id="KW-0812">Transmembrane</keyword>
<evidence type="ECO:0000259" key="3">
    <source>
        <dbReference type="PROSITE" id="PS51782"/>
    </source>
</evidence>
<feature type="compositionally biased region" description="Low complexity" evidence="1">
    <location>
        <begin position="229"/>
        <end position="248"/>
    </location>
</feature>
<feature type="compositionally biased region" description="Low complexity" evidence="1">
    <location>
        <begin position="35"/>
        <end position="59"/>
    </location>
</feature>
<dbReference type="Pfam" id="PF01476">
    <property type="entry name" value="LysM"/>
    <property type="match status" value="1"/>
</dbReference>
<evidence type="ECO:0000313" key="4">
    <source>
        <dbReference type="EMBL" id="MFD1329434.1"/>
    </source>
</evidence>
<feature type="compositionally biased region" description="Low complexity" evidence="1">
    <location>
        <begin position="590"/>
        <end position="612"/>
    </location>
</feature>
<dbReference type="RefSeq" id="WP_374840455.1">
    <property type="nucleotide sequence ID" value="NZ_JBHEEW010000015.1"/>
</dbReference>
<feature type="region of interest" description="Disordered" evidence="1">
    <location>
        <begin position="590"/>
        <end position="639"/>
    </location>
</feature>
<proteinExistence type="predicted"/>
<protein>
    <submittedName>
        <fullName evidence="4">LysM peptidoglycan-binding domain-containing protein</fullName>
    </submittedName>
</protein>
<sequence>MKYKTGLVAVGVLAAATALMVFFVLPNIDEEDVPEATQQAAQPATETPPAQPPASAAKQARTETAPDAAATQTDGQTDNKAASETANADPSSAWQAPSFDLLRVEPDGSTVIAGHAEPNKELQILSGETVVATTDVGPSGDFAAVFDKPLAAGDHELALRILDKGGLAKTSEEVATISIPKDGSGELLAMVTKPGAASRLITVLQGPQGTTKTGVAPSQGTATDTAALAQPEAGAASAPEASSEATAAGGQGDLPNVRISAVELEGDKMFVAGTTKPDALVRIYANDKLLGEIKSDPQGRYVVDGQMSLPVGRHTVRADVMSEDGAKVELRASVPFDRPEGEQVAVVAQDHGAADQAGNELALIDNGAFEKLRAEANKAVALLSGLYANGNLPSAEELAAARSATEIALQSLAAYKAPPGGPGEAIAARTAAVAAEVLAKLKALPTDAATVGQSIAAIEASVKDALTPATNGSAAATGVAQAPAVDIGKLEADVFELNSKFTNLLAESNVQTDAIQAARSALATALGRVAAYSAPTGTDADRLALVDRLKAWARSAEEALAKLPADAPKESYAEALALLKAAPPVALSSPSETAAATGQAADTGAAPPAADTKPAEVGTAAGAETQASAEQPKTVEQAPLKESKTSVIIRRGDTLWQIARRVYGQGVRYTSIYLANEDQITNPDRILPGQIFGVPDKAMPEAEAEEMHRKRVQGD</sequence>
<organism evidence="4 5">
    <name type="scientific">Mycoplana ramosa</name>
    <name type="common">Mycoplana bullata</name>
    <dbReference type="NCBI Taxonomy" id="40837"/>
    <lineage>
        <taxon>Bacteria</taxon>
        <taxon>Pseudomonadati</taxon>
        <taxon>Pseudomonadota</taxon>
        <taxon>Alphaproteobacteria</taxon>
        <taxon>Hyphomicrobiales</taxon>
        <taxon>Rhizobiaceae</taxon>
        <taxon>Mycoplana</taxon>
    </lineage>
</organism>
<keyword evidence="2" id="KW-1133">Transmembrane helix</keyword>
<feature type="transmembrane region" description="Helical" evidence="2">
    <location>
        <begin position="7"/>
        <end position="25"/>
    </location>
</feature>
<feature type="region of interest" description="Disordered" evidence="1">
    <location>
        <begin position="229"/>
        <end position="253"/>
    </location>
</feature>
<evidence type="ECO:0000256" key="2">
    <source>
        <dbReference type="SAM" id="Phobius"/>
    </source>
</evidence>
<dbReference type="PANTHER" id="PTHR34700:SF4">
    <property type="entry name" value="PHAGE-LIKE ELEMENT PBSX PROTEIN XKDP"/>
    <property type="match status" value="1"/>
</dbReference>
<accession>A0ABW3YZN7</accession>
<dbReference type="CDD" id="cd00118">
    <property type="entry name" value="LysM"/>
    <property type="match status" value="1"/>
</dbReference>
<feature type="region of interest" description="Disordered" evidence="1">
    <location>
        <begin position="33"/>
        <end position="94"/>
    </location>
</feature>
<dbReference type="PROSITE" id="PS51782">
    <property type="entry name" value="LYSM"/>
    <property type="match status" value="1"/>
</dbReference>
<dbReference type="InterPro" id="IPR018392">
    <property type="entry name" value="LysM"/>
</dbReference>
<dbReference type="PANTHER" id="PTHR34700">
    <property type="entry name" value="POTASSIUM BINDING PROTEIN KBP"/>
    <property type="match status" value="1"/>
</dbReference>
<dbReference type="SMART" id="SM00257">
    <property type="entry name" value="LysM"/>
    <property type="match status" value="1"/>
</dbReference>
<dbReference type="InterPro" id="IPR052196">
    <property type="entry name" value="Bact_Kbp"/>
</dbReference>
<feature type="domain" description="LysM" evidence="3">
    <location>
        <begin position="645"/>
        <end position="694"/>
    </location>
</feature>
<evidence type="ECO:0000256" key="1">
    <source>
        <dbReference type="SAM" id="MobiDB-lite"/>
    </source>
</evidence>
<gene>
    <name evidence="4" type="ORF">ACFQ33_16215</name>
</gene>
<keyword evidence="5" id="KW-1185">Reference proteome</keyword>